<dbReference type="FunFam" id="1.10.630.10:FF:000042">
    <property type="entry name" value="Cytochrome P450"/>
    <property type="match status" value="1"/>
</dbReference>
<evidence type="ECO:0000256" key="15">
    <source>
        <dbReference type="PIRSR" id="PIRSR602401-1"/>
    </source>
</evidence>
<dbReference type="EC" id="1.14.14.1" evidence="5"/>
<dbReference type="CDD" id="cd11056">
    <property type="entry name" value="CYP6-like"/>
    <property type="match status" value="1"/>
</dbReference>
<dbReference type="PRINTS" id="PR00385">
    <property type="entry name" value="P450"/>
</dbReference>
<name>A0A2A4JQP9_HELVI</name>
<keyword evidence="7 15" id="KW-0479">Metal-binding</keyword>
<dbReference type="PRINTS" id="PR00463">
    <property type="entry name" value="EP450I"/>
</dbReference>
<evidence type="ECO:0000256" key="8">
    <source>
        <dbReference type="ARBA" id="ARBA00022824"/>
    </source>
</evidence>
<evidence type="ECO:0000256" key="12">
    <source>
        <dbReference type="ARBA" id="ARBA00023033"/>
    </source>
</evidence>
<evidence type="ECO:0000256" key="1">
    <source>
        <dbReference type="ARBA" id="ARBA00001971"/>
    </source>
</evidence>
<evidence type="ECO:0000256" key="3">
    <source>
        <dbReference type="ARBA" id="ARBA00004406"/>
    </source>
</evidence>
<dbReference type="GO" id="GO:0020037">
    <property type="term" value="F:heme binding"/>
    <property type="evidence" value="ECO:0007669"/>
    <property type="project" value="InterPro"/>
</dbReference>
<dbReference type="InterPro" id="IPR002401">
    <property type="entry name" value="Cyt_P450_E_grp-I"/>
</dbReference>
<evidence type="ECO:0000256" key="14">
    <source>
        <dbReference type="ARBA" id="ARBA00047827"/>
    </source>
</evidence>
<keyword evidence="6 15" id="KW-0349">Heme</keyword>
<dbReference type="InterPro" id="IPR017972">
    <property type="entry name" value="Cyt_P450_CS"/>
</dbReference>
<dbReference type="STRING" id="7102.A0A2A4JQP9"/>
<evidence type="ECO:0000313" key="17">
    <source>
        <dbReference type="EMBL" id="PCG74096.1"/>
    </source>
</evidence>
<comment type="similarity">
    <text evidence="4 16">Belongs to the cytochrome P450 family.</text>
</comment>
<evidence type="ECO:0000256" key="7">
    <source>
        <dbReference type="ARBA" id="ARBA00022723"/>
    </source>
</evidence>
<keyword evidence="12 16" id="KW-0503">Monooxygenase</keyword>
<dbReference type="SUPFAM" id="SSF48264">
    <property type="entry name" value="Cytochrome P450"/>
    <property type="match status" value="1"/>
</dbReference>
<evidence type="ECO:0000256" key="4">
    <source>
        <dbReference type="ARBA" id="ARBA00010617"/>
    </source>
</evidence>
<dbReference type="PANTHER" id="PTHR24292:SF104">
    <property type="entry name" value="CYTOCHROME P450 308A1-RELATED"/>
    <property type="match status" value="1"/>
</dbReference>
<keyword evidence="13" id="KW-0472">Membrane</keyword>
<dbReference type="PROSITE" id="PS00086">
    <property type="entry name" value="CYTOCHROME_P450"/>
    <property type="match status" value="1"/>
</dbReference>
<keyword evidence="10 16" id="KW-0560">Oxidoreductase</keyword>
<dbReference type="AlphaFoldDB" id="A0A2A4JQP9"/>
<dbReference type="InterPro" id="IPR036396">
    <property type="entry name" value="Cyt_P450_sf"/>
</dbReference>
<organism evidence="17">
    <name type="scientific">Heliothis virescens</name>
    <name type="common">Tobacco budworm moth</name>
    <dbReference type="NCBI Taxonomy" id="7102"/>
    <lineage>
        <taxon>Eukaryota</taxon>
        <taxon>Metazoa</taxon>
        <taxon>Ecdysozoa</taxon>
        <taxon>Arthropoda</taxon>
        <taxon>Hexapoda</taxon>
        <taxon>Insecta</taxon>
        <taxon>Pterygota</taxon>
        <taxon>Neoptera</taxon>
        <taxon>Endopterygota</taxon>
        <taxon>Lepidoptera</taxon>
        <taxon>Glossata</taxon>
        <taxon>Ditrysia</taxon>
        <taxon>Noctuoidea</taxon>
        <taxon>Noctuidae</taxon>
        <taxon>Heliothinae</taxon>
        <taxon>Heliothis</taxon>
    </lineage>
</organism>
<sequence>MITAALALVVLVALYLFGTRTFRYWESKGVKHDKPIAFIGTNARGCLMQKSVTQMLAEMYWKYPEEKVVGFYRAMNPELIIRDPELVKRILVTDFQYFYPRGLNPHKVVIEPMMRNLFFADGDLWRMLRQRMTPAFTSGKLKAMFPLIVERAERLQARALHAAAAGRPLDARDLMARYTTDFIGACGFGLDADSLNDEDSAFRKLGADIFKVGIKDFITVILKEMFPELCKHLKYVKRVEQPMIDLVSAILKQRNYEPSGRNDFIDLLLECQRKGKMVVESVENVKPDGTPEMSSMELTEELIAAQVFVFFAAGFETSSSATSFTLHQLAYSPDVQRKVQQEIDTVLARHGNKLSYDAVKEMTYLECAFKEGMRMFPSLGFLVRRCARAYTVPELGMTVDPGVRVFIPLQALHNDPQYFEEPHEFRPERFLPDQQSDKTRFVYLPFGDGPRACIGLRLGMMQSLAGLAAVLSRFTVAPAPETRRYPRVNPMSGIVQSVQDGLPLAFIARDTSAAPATPAH</sequence>
<keyword evidence="8" id="KW-0256">Endoplasmic reticulum</keyword>
<dbReference type="Gene3D" id="1.10.630.10">
    <property type="entry name" value="Cytochrome P450"/>
    <property type="match status" value="1"/>
</dbReference>
<dbReference type="GO" id="GO:0005506">
    <property type="term" value="F:iron ion binding"/>
    <property type="evidence" value="ECO:0007669"/>
    <property type="project" value="InterPro"/>
</dbReference>
<accession>A0A2A4JQP9</accession>
<comment type="catalytic activity">
    <reaction evidence="14">
        <text>an organic molecule + reduced [NADPH--hemoprotein reductase] + O2 = an alcohol + oxidized [NADPH--hemoprotein reductase] + H2O + H(+)</text>
        <dbReference type="Rhea" id="RHEA:17149"/>
        <dbReference type="Rhea" id="RHEA-COMP:11964"/>
        <dbReference type="Rhea" id="RHEA-COMP:11965"/>
        <dbReference type="ChEBI" id="CHEBI:15377"/>
        <dbReference type="ChEBI" id="CHEBI:15378"/>
        <dbReference type="ChEBI" id="CHEBI:15379"/>
        <dbReference type="ChEBI" id="CHEBI:30879"/>
        <dbReference type="ChEBI" id="CHEBI:57618"/>
        <dbReference type="ChEBI" id="CHEBI:58210"/>
        <dbReference type="ChEBI" id="CHEBI:142491"/>
        <dbReference type="EC" id="1.14.14.1"/>
    </reaction>
</comment>
<dbReference type="Pfam" id="PF00067">
    <property type="entry name" value="p450"/>
    <property type="match status" value="1"/>
</dbReference>
<dbReference type="InterPro" id="IPR001128">
    <property type="entry name" value="Cyt_P450"/>
</dbReference>
<evidence type="ECO:0000256" key="11">
    <source>
        <dbReference type="ARBA" id="ARBA00023004"/>
    </source>
</evidence>
<feature type="binding site" description="axial binding residue" evidence="15">
    <location>
        <position position="453"/>
    </location>
    <ligand>
        <name>heme</name>
        <dbReference type="ChEBI" id="CHEBI:30413"/>
    </ligand>
    <ligandPart>
        <name>Fe</name>
        <dbReference type="ChEBI" id="CHEBI:18248"/>
    </ligandPart>
</feature>
<evidence type="ECO:0000256" key="5">
    <source>
        <dbReference type="ARBA" id="ARBA00012109"/>
    </source>
</evidence>
<dbReference type="InterPro" id="IPR050476">
    <property type="entry name" value="Insect_CytP450_Detox"/>
</dbReference>
<evidence type="ECO:0000256" key="2">
    <source>
        <dbReference type="ARBA" id="ARBA00004174"/>
    </source>
</evidence>
<protein>
    <recommendedName>
        <fullName evidence="5">unspecific monooxygenase</fullName>
        <ecNumber evidence="5">1.14.14.1</ecNumber>
    </recommendedName>
</protein>
<reference evidence="17" key="1">
    <citation type="submission" date="2017-09" db="EMBL/GenBank/DDBJ databases">
        <title>Contemporary evolution of a Lepidopteran species, Heliothis virescens, in response to modern agricultural practices.</title>
        <authorList>
            <person name="Fritz M.L."/>
            <person name="Deyonke A.M."/>
            <person name="Papanicolaou A."/>
            <person name="Micinski S."/>
            <person name="Westbrook J."/>
            <person name="Gould F."/>
        </authorList>
    </citation>
    <scope>NUCLEOTIDE SEQUENCE [LARGE SCALE GENOMIC DNA]</scope>
    <source>
        <strain evidence="17">HvINT-</strain>
        <tissue evidence="17">Whole body</tissue>
    </source>
</reference>
<comment type="cofactor">
    <cofactor evidence="1 15">
        <name>heme</name>
        <dbReference type="ChEBI" id="CHEBI:30413"/>
    </cofactor>
</comment>
<comment type="subcellular location">
    <subcellularLocation>
        <location evidence="3">Endoplasmic reticulum membrane</location>
        <topology evidence="3">Peripheral membrane protein</topology>
    </subcellularLocation>
    <subcellularLocation>
        <location evidence="2">Microsome membrane</location>
        <topology evidence="2">Peripheral membrane protein</topology>
    </subcellularLocation>
</comment>
<evidence type="ECO:0000256" key="13">
    <source>
        <dbReference type="ARBA" id="ARBA00023136"/>
    </source>
</evidence>
<gene>
    <name evidence="17" type="ORF">B5V51_13858</name>
</gene>
<evidence type="ECO:0000256" key="6">
    <source>
        <dbReference type="ARBA" id="ARBA00022617"/>
    </source>
</evidence>
<comment type="caution">
    <text evidence="17">The sequence shown here is derived from an EMBL/GenBank/DDBJ whole genome shotgun (WGS) entry which is preliminary data.</text>
</comment>
<dbReference type="GO" id="GO:0016712">
    <property type="term" value="F:oxidoreductase activity, acting on paired donors, with incorporation or reduction of molecular oxygen, reduced flavin or flavoprotein as one donor, and incorporation of one atom of oxygen"/>
    <property type="evidence" value="ECO:0007669"/>
    <property type="project" value="UniProtKB-EC"/>
</dbReference>
<keyword evidence="11 15" id="KW-0408">Iron</keyword>
<evidence type="ECO:0000256" key="16">
    <source>
        <dbReference type="RuleBase" id="RU000461"/>
    </source>
</evidence>
<keyword evidence="9" id="KW-0492">Microsome</keyword>
<proteinExistence type="inferred from homology"/>
<evidence type="ECO:0000256" key="10">
    <source>
        <dbReference type="ARBA" id="ARBA00023002"/>
    </source>
</evidence>
<dbReference type="EMBL" id="NWSH01000809">
    <property type="protein sequence ID" value="PCG74096.1"/>
    <property type="molecule type" value="Genomic_DNA"/>
</dbReference>
<dbReference type="GO" id="GO:0005789">
    <property type="term" value="C:endoplasmic reticulum membrane"/>
    <property type="evidence" value="ECO:0007669"/>
    <property type="project" value="UniProtKB-SubCell"/>
</dbReference>
<evidence type="ECO:0000256" key="9">
    <source>
        <dbReference type="ARBA" id="ARBA00022848"/>
    </source>
</evidence>
<dbReference type="PANTHER" id="PTHR24292">
    <property type="entry name" value="CYTOCHROME P450"/>
    <property type="match status" value="1"/>
</dbReference>